<keyword evidence="16" id="KW-1185">Reference proteome</keyword>
<accession>A0AAD5X0I3</accession>
<comment type="function">
    <text evidence="11">Component of the nexin-dynein regulatory complex (N-DRC), a key regulator of ciliary/flagellar motility which maintains the alignment and integrity of the distal axoneme and regulates microtubule sliding in motile axonemes. Plays a critical role in the assembly of N-DRC and also stabilizes the assembly of multiple inner dynein arms and radial spokes. Coassembles with DRC1 to form a central scaffold needed for assembly of the N-DRC and its attachment to the outer doublet microtubules.</text>
</comment>
<dbReference type="PANTHER" id="PTHR21625">
    <property type="entry name" value="NYD-SP28 PROTEIN"/>
    <property type="match status" value="1"/>
</dbReference>
<reference evidence="15" key="1">
    <citation type="submission" date="2020-05" db="EMBL/GenBank/DDBJ databases">
        <title>Phylogenomic resolution of chytrid fungi.</title>
        <authorList>
            <person name="Stajich J.E."/>
            <person name="Amses K."/>
            <person name="Simmons R."/>
            <person name="Seto K."/>
            <person name="Myers J."/>
            <person name="Bonds A."/>
            <person name="Quandt C.A."/>
            <person name="Barry K."/>
            <person name="Liu P."/>
            <person name="Grigoriev I."/>
            <person name="Longcore J.E."/>
            <person name="James T.Y."/>
        </authorList>
    </citation>
    <scope>NUCLEOTIDE SEQUENCE</scope>
    <source>
        <strain evidence="15">JEL0318</strain>
    </source>
</reference>
<evidence type="ECO:0000256" key="2">
    <source>
        <dbReference type="ARBA" id="ARBA00022490"/>
    </source>
</evidence>
<dbReference type="Proteomes" id="UP001212841">
    <property type="component" value="Unassembled WGS sequence"/>
</dbReference>
<evidence type="ECO:0000256" key="7">
    <source>
        <dbReference type="ARBA" id="ARBA00023273"/>
    </source>
</evidence>
<dbReference type="EMBL" id="JADGJD010001395">
    <property type="protein sequence ID" value="KAJ3042758.1"/>
    <property type="molecule type" value="Genomic_DNA"/>
</dbReference>
<evidence type="ECO:0000256" key="1">
    <source>
        <dbReference type="ARBA" id="ARBA00004611"/>
    </source>
</evidence>
<evidence type="ECO:0000256" key="3">
    <source>
        <dbReference type="ARBA" id="ARBA00022846"/>
    </source>
</evidence>
<dbReference type="InterPro" id="IPR039750">
    <property type="entry name" value="DRC1/DRC2"/>
</dbReference>
<dbReference type="PANTHER" id="PTHR21625:SF0">
    <property type="entry name" value="DYNEIN REGULATORY COMPLEX SUBUNIT 2"/>
    <property type="match status" value="1"/>
</dbReference>
<evidence type="ECO:0000256" key="6">
    <source>
        <dbReference type="ARBA" id="ARBA00023212"/>
    </source>
</evidence>
<dbReference type="Pfam" id="PF14772">
    <property type="entry name" value="NYD-SP28"/>
    <property type="match status" value="1"/>
</dbReference>
<evidence type="ECO:0000256" key="8">
    <source>
        <dbReference type="ARBA" id="ARBA00037841"/>
    </source>
</evidence>
<keyword evidence="3" id="KW-0282">Flagellum</keyword>
<proteinExistence type="inferred from homology"/>
<dbReference type="GO" id="GO:0060285">
    <property type="term" value="P:cilium-dependent cell motility"/>
    <property type="evidence" value="ECO:0007669"/>
    <property type="project" value="TreeGrafter"/>
</dbReference>
<keyword evidence="2" id="KW-0963">Cytoplasm</keyword>
<keyword evidence="4 12" id="KW-0175">Coiled coil</keyword>
<dbReference type="GO" id="GO:0005858">
    <property type="term" value="C:axonemal dynein complex"/>
    <property type="evidence" value="ECO:0007669"/>
    <property type="project" value="InterPro"/>
</dbReference>
<feature type="domain" description="Dynein regulatory complex protein 1/2 N-terminal" evidence="14">
    <location>
        <begin position="19"/>
        <end position="113"/>
    </location>
</feature>
<keyword evidence="6" id="KW-0206">Cytoskeleton</keyword>
<comment type="similarity">
    <text evidence="9">Belongs to the DRC2 family.</text>
</comment>
<dbReference type="GO" id="GO:0070286">
    <property type="term" value="P:axonemal dynein complex assembly"/>
    <property type="evidence" value="ECO:0007669"/>
    <property type="project" value="InterPro"/>
</dbReference>
<comment type="subcellular location">
    <subcellularLocation>
        <location evidence="1">Cytoplasm</location>
        <location evidence="1">Cytoskeleton</location>
        <location evidence="1">Flagellum axoneme</location>
    </subcellularLocation>
    <subcellularLocation>
        <location evidence="8">Cytoplasm</location>
        <location evidence="8">Cytoskeleton</location>
        <location evidence="8">Flagellum basal body</location>
    </subcellularLocation>
</comment>
<evidence type="ECO:0000259" key="14">
    <source>
        <dbReference type="Pfam" id="PF14772"/>
    </source>
</evidence>
<feature type="coiled-coil region" evidence="12">
    <location>
        <begin position="249"/>
        <end position="301"/>
    </location>
</feature>
<keyword evidence="5" id="KW-0969">Cilium</keyword>
<dbReference type="InterPro" id="IPR039505">
    <property type="entry name" value="DRC1/2_N"/>
</dbReference>
<gene>
    <name evidence="15" type="primary">CCDC65</name>
    <name evidence="15" type="ORF">HK097_001904</name>
</gene>
<dbReference type="GO" id="GO:0003352">
    <property type="term" value="P:regulation of cilium movement"/>
    <property type="evidence" value="ECO:0007669"/>
    <property type="project" value="TreeGrafter"/>
</dbReference>
<comment type="caution">
    <text evidence="15">The sequence shown here is derived from an EMBL/GenBank/DDBJ whole genome shotgun (WGS) entry which is preliminary data.</text>
</comment>
<feature type="compositionally biased region" description="Basic and acidic residues" evidence="13">
    <location>
        <begin position="10"/>
        <end position="21"/>
    </location>
</feature>
<organism evidence="15 16">
    <name type="scientific">Rhizophlyctis rosea</name>
    <dbReference type="NCBI Taxonomy" id="64517"/>
    <lineage>
        <taxon>Eukaryota</taxon>
        <taxon>Fungi</taxon>
        <taxon>Fungi incertae sedis</taxon>
        <taxon>Chytridiomycota</taxon>
        <taxon>Chytridiomycota incertae sedis</taxon>
        <taxon>Chytridiomycetes</taxon>
        <taxon>Rhizophlyctidales</taxon>
        <taxon>Rhizophlyctidaceae</taxon>
        <taxon>Rhizophlyctis</taxon>
    </lineage>
</organism>
<evidence type="ECO:0000256" key="4">
    <source>
        <dbReference type="ARBA" id="ARBA00023054"/>
    </source>
</evidence>
<protein>
    <recommendedName>
        <fullName evidence="10">Dynein regulatory complex subunit 2</fullName>
    </recommendedName>
</protein>
<evidence type="ECO:0000313" key="16">
    <source>
        <dbReference type="Proteomes" id="UP001212841"/>
    </source>
</evidence>
<evidence type="ECO:0000256" key="9">
    <source>
        <dbReference type="ARBA" id="ARBA00038424"/>
    </source>
</evidence>
<evidence type="ECO:0000256" key="12">
    <source>
        <dbReference type="SAM" id="Coils"/>
    </source>
</evidence>
<evidence type="ECO:0000256" key="10">
    <source>
        <dbReference type="ARBA" id="ARBA00040899"/>
    </source>
</evidence>
<evidence type="ECO:0000256" key="11">
    <source>
        <dbReference type="ARBA" id="ARBA00045865"/>
    </source>
</evidence>
<evidence type="ECO:0000313" key="15">
    <source>
        <dbReference type="EMBL" id="KAJ3042758.1"/>
    </source>
</evidence>
<evidence type="ECO:0000256" key="5">
    <source>
        <dbReference type="ARBA" id="ARBA00023069"/>
    </source>
</evidence>
<name>A0AAD5X0I3_9FUNG</name>
<feature type="coiled-coil region" evidence="12">
    <location>
        <begin position="23"/>
        <end position="50"/>
    </location>
</feature>
<feature type="coiled-coil region" evidence="12">
    <location>
        <begin position="395"/>
        <end position="429"/>
    </location>
</feature>
<feature type="region of interest" description="Disordered" evidence="13">
    <location>
        <begin position="1"/>
        <end position="21"/>
    </location>
</feature>
<dbReference type="AlphaFoldDB" id="A0AAD5X0I3"/>
<keyword evidence="7" id="KW-0966">Cell projection</keyword>
<evidence type="ECO:0000256" key="13">
    <source>
        <dbReference type="SAM" id="MobiDB-lite"/>
    </source>
</evidence>
<sequence length="479" mass="55621">MPPKKKGKKDKGGKDPLKDEETRKMMMALMKEQAKQKQALEEKMTALNQLKIQNRWREIMKAAKARTLLSEIQTLRQIHHRHLDHRNASIQTLSRDVVEAEEQFATALQAHCMNVDTLIELQTNRLQMLQGMFEEELGGLEVEFETERVKLQAQHAKEKADILGIMARMEQDFQETEADARHEYSSMKDDVKNKNLEEKHALRIQLEGTIEDLWKQFQLALSQYTTSTEERKKQFEDLKLRDSRNAREIELQMRKLVRLQESISHLKAKLLTNTHTYESRNSTLRDEKEAIQNHFQRLKKRMLGFREEERKKLTELTVVSGGVLGILRGRVEVAERILKLAEMNRKLEVEAEKVRPFYEESPVPDPQTASQTALPPLDTPLPPEFTAMHQFHKRFNKVALDKLALEKQREQLQEENDHLKSILKQYLDGVSVQEGVLERLNPLVVVNGRTNAPLRHPQSQLNITCVEAAHQAQRVGIPL</sequence>